<keyword evidence="1" id="KW-0732">Signal</keyword>
<feature type="signal peptide" evidence="1">
    <location>
        <begin position="1"/>
        <end position="28"/>
    </location>
</feature>
<sequence length="135" mass="13688">MTIRMSKGLRVLGFGAVSLIAVATAALAADLSKEAATAGQHAGMAASATDLKTVETHLHMTINCLVGPKGKGFDAQVANPCKDLGNGALTENTTPANKKLLKQALAKAETGAATSDLAKAKSDAKAAQTLLDKVM</sequence>
<dbReference type="EMBL" id="CP042906">
    <property type="protein sequence ID" value="QEX16884.1"/>
    <property type="molecule type" value="Genomic_DNA"/>
</dbReference>
<dbReference type="KEGG" id="htq:FRZ44_21790"/>
<dbReference type="Proteomes" id="UP000326202">
    <property type="component" value="Chromosome"/>
</dbReference>
<evidence type="ECO:0000313" key="3">
    <source>
        <dbReference type="Proteomes" id="UP000326202"/>
    </source>
</evidence>
<proteinExistence type="predicted"/>
<reference evidence="2 3" key="1">
    <citation type="submission" date="2019-08" db="EMBL/GenBank/DDBJ databases">
        <title>Hyperibacter terrae gen. nov., sp. nov. and Hyperibacter viscosus sp. nov., two new members in the family Rhodospirillaceae isolated from the rhizosphere of Hypericum perforatum.</title>
        <authorList>
            <person name="Noviana Z."/>
        </authorList>
    </citation>
    <scope>NUCLEOTIDE SEQUENCE [LARGE SCALE GENOMIC DNA]</scope>
    <source>
        <strain evidence="2 3">R5913</strain>
    </source>
</reference>
<dbReference type="OrthoDB" id="5796101at2"/>
<accession>A0A5J6MHF2</accession>
<dbReference type="RefSeq" id="WP_151177185.1">
    <property type="nucleotide sequence ID" value="NZ_CP042906.1"/>
</dbReference>
<gene>
    <name evidence="2" type="ORF">FRZ44_21790</name>
</gene>
<evidence type="ECO:0000313" key="2">
    <source>
        <dbReference type="EMBL" id="QEX16884.1"/>
    </source>
</evidence>
<organism evidence="2 3">
    <name type="scientific">Hypericibacter terrae</name>
    <dbReference type="NCBI Taxonomy" id="2602015"/>
    <lineage>
        <taxon>Bacteria</taxon>
        <taxon>Pseudomonadati</taxon>
        <taxon>Pseudomonadota</taxon>
        <taxon>Alphaproteobacteria</taxon>
        <taxon>Rhodospirillales</taxon>
        <taxon>Dongiaceae</taxon>
        <taxon>Hypericibacter</taxon>
    </lineage>
</organism>
<keyword evidence="3" id="KW-1185">Reference proteome</keyword>
<protein>
    <submittedName>
        <fullName evidence="2">Uncharacterized protein</fullName>
    </submittedName>
</protein>
<evidence type="ECO:0000256" key="1">
    <source>
        <dbReference type="SAM" id="SignalP"/>
    </source>
</evidence>
<name>A0A5J6MHF2_9PROT</name>
<dbReference type="AlphaFoldDB" id="A0A5J6MHF2"/>
<feature type="chain" id="PRO_5023862493" evidence="1">
    <location>
        <begin position="29"/>
        <end position="135"/>
    </location>
</feature>